<dbReference type="AlphaFoldDB" id="A0A0F9B4T5"/>
<protein>
    <recommendedName>
        <fullName evidence="2">PABS domain-containing protein</fullName>
    </recommendedName>
</protein>
<comment type="caution">
    <text evidence="1">The sequence shown here is derived from an EMBL/GenBank/DDBJ whole genome shotgun (WGS) entry which is preliminary data.</text>
</comment>
<dbReference type="InterPro" id="IPR029063">
    <property type="entry name" value="SAM-dependent_MTases_sf"/>
</dbReference>
<evidence type="ECO:0008006" key="2">
    <source>
        <dbReference type="Google" id="ProtNLM"/>
    </source>
</evidence>
<name>A0A0F9B4T5_9ZZZZ</name>
<organism evidence="1">
    <name type="scientific">marine sediment metagenome</name>
    <dbReference type="NCBI Taxonomy" id="412755"/>
    <lineage>
        <taxon>unclassified sequences</taxon>
        <taxon>metagenomes</taxon>
        <taxon>ecological metagenomes</taxon>
    </lineage>
</organism>
<dbReference type="SUPFAM" id="SSF53335">
    <property type="entry name" value="S-adenosyl-L-methionine-dependent methyltransferases"/>
    <property type="match status" value="1"/>
</dbReference>
<proteinExistence type="predicted"/>
<reference evidence="1" key="1">
    <citation type="journal article" date="2015" name="Nature">
        <title>Complex archaea that bridge the gap between prokaryotes and eukaryotes.</title>
        <authorList>
            <person name="Spang A."/>
            <person name="Saw J.H."/>
            <person name="Jorgensen S.L."/>
            <person name="Zaremba-Niedzwiedzka K."/>
            <person name="Martijn J."/>
            <person name="Lind A.E."/>
            <person name="van Eijk R."/>
            <person name="Schleper C."/>
            <person name="Guy L."/>
            <person name="Ettema T.J."/>
        </authorList>
    </citation>
    <scope>NUCLEOTIDE SEQUENCE</scope>
</reference>
<gene>
    <name evidence="1" type="ORF">LCGC14_2771280</name>
</gene>
<accession>A0A0F9B4T5</accession>
<sequence length="225" mass="25855">MMDIDIEALLLAARADNIPAGWSGLWYIRKDTFAVPTPGVRGKESVVLDPGTYTYLRTLTDSSIFDSPPGELVMEDSIHELRSHLQFMLQAYGDVLITGLGLGCVVRGVLANPNVRSVLCIEKSNDVLNLVRRYMDQKNLTIIRADALDWTLNNTQKFDCAWHDLWFDNDKKGLHLDLWHAQLIHNCRDFVKWQGAWNTDRTIRKFMEGRGIRLSPRVRLKEKTW</sequence>
<evidence type="ECO:0000313" key="1">
    <source>
        <dbReference type="EMBL" id="KKK85639.1"/>
    </source>
</evidence>
<dbReference type="Gene3D" id="3.40.50.150">
    <property type="entry name" value="Vaccinia Virus protein VP39"/>
    <property type="match status" value="1"/>
</dbReference>
<dbReference type="EMBL" id="LAZR01051214">
    <property type="protein sequence ID" value="KKK85639.1"/>
    <property type="molecule type" value="Genomic_DNA"/>
</dbReference>